<proteinExistence type="inferred from homology"/>
<evidence type="ECO:0000256" key="4">
    <source>
        <dbReference type="ARBA" id="ARBA00022840"/>
    </source>
</evidence>
<dbReference type="InterPro" id="IPR043129">
    <property type="entry name" value="ATPase_NBD"/>
</dbReference>
<feature type="region of interest" description="Disordered" evidence="8">
    <location>
        <begin position="497"/>
        <end position="530"/>
    </location>
</feature>
<dbReference type="Gene3D" id="2.60.34.10">
    <property type="entry name" value="Substrate Binding Domain Of DNAk, Chain A, domain 1"/>
    <property type="match status" value="1"/>
</dbReference>
<dbReference type="Pfam" id="PF00012">
    <property type="entry name" value="HSP70"/>
    <property type="match status" value="1"/>
</dbReference>
<dbReference type="FunFam" id="3.90.640.10:FF:000003">
    <property type="entry name" value="Molecular chaperone DnaK"/>
    <property type="match status" value="1"/>
</dbReference>
<evidence type="ECO:0000256" key="2">
    <source>
        <dbReference type="ARBA" id="ARBA00022553"/>
    </source>
</evidence>
<keyword evidence="5" id="KW-0346">Stress response</keyword>
<dbReference type="NCBIfam" id="TIGR02350">
    <property type="entry name" value="prok_dnaK"/>
    <property type="match status" value="1"/>
</dbReference>
<dbReference type="SUPFAM" id="SSF100920">
    <property type="entry name" value="Heat shock protein 70kD (HSP70), peptide-binding domain"/>
    <property type="match status" value="1"/>
</dbReference>
<keyword evidence="4 7" id="KW-0067">ATP-binding</keyword>
<evidence type="ECO:0000256" key="1">
    <source>
        <dbReference type="ARBA" id="ARBA00007381"/>
    </source>
</evidence>
<comment type="similarity">
    <text evidence="1 7">Belongs to the heat shock protein 70 family.</text>
</comment>
<dbReference type="InterPro" id="IPR029047">
    <property type="entry name" value="HSP70_peptide-bd_sf"/>
</dbReference>
<dbReference type="SUPFAM" id="SSF53067">
    <property type="entry name" value="Actin-like ATPase domain"/>
    <property type="match status" value="2"/>
</dbReference>
<evidence type="ECO:0000256" key="3">
    <source>
        <dbReference type="ARBA" id="ARBA00022741"/>
    </source>
</evidence>
<dbReference type="Gene3D" id="3.30.420.40">
    <property type="match status" value="2"/>
</dbReference>
<dbReference type="InterPro" id="IPR018181">
    <property type="entry name" value="Heat_shock_70_CS"/>
</dbReference>
<evidence type="ECO:0000313" key="9">
    <source>
        <dbReference type="EMBL" id="KKR29376.1"/>
    </source>
</evidence>
<protein>
    <submittedName>
        <fullName evidence="9">Chaperone protein DnaK</fullName>
    </submittedName>
</protein>
<keyword evidence="6" id="KW-0143">Chaperone</keyword>
<dbReference type="GO" id="GO:0051082">
    <property type="term" value="F:unfolded protein binding"/>
    <property type="evidence" value="ECO:0007669"/>
    <property type="project" value="InterPro"/>
</dbReference>
<dbReference type="InterPro" id="IPR013126">
    <property type="entry name" value="Hsp_70_fam"/>
</dbReference>
<comment type="caution">
    <text evidence="9">The sequence shown here is derived from an EMBL/GenBank/DDBJ whole genome shotgun (WGS) entry which is preliminary data.</text>
</comment>
<gene>
    <name evidence="9" type="ORF">UT61_C0032G0001</name>
</gene>
<dbReference type="PROSITE" id="PS00329">
    <property type="entry name" value="HSP70_2"/>
    <property type="match status" value="1"/>
</dbReference>
<evidence type="ECO:0000313" key="10">
    <source>
        <dbReference type="Proteomes" id="UP000034793"/>
    </source>
</evidence>
<evidence type="ECO:0000256" key="5">
    <source>
        <dbReference type="ARBA" id="ARBA00023016"/>
    </source>
</evidence>
<dbReference type="AlphaFoldDB" id="A0A0G0PW69"/>
<dbReference type="Proteomes" id="UP000034793">
    <property type="component" value="Unassembled WGS sequence"/>
</dbReference>
<accession>A0A0G0PW69</accession>
<reference evidence="9 10" key="1">
    <citation type="journal article" date="2015" name="Nature">
        <title>rRNA introns, odd ribosomes, and small enigmatic genomes across a large radiation of phyla.</title>
        <authorList>
            <person name="Brown C.T."/>
            <person name="Hug L.A."/>
            <person name="Thomas B.C."/>
            <person name="Sharon I."/>
            <person name="Castelle C.J."/>
            <person name="Singh A."/>
            <person name="Wilkins M.J."/>
            <person name="Williams K.H."/>
            <person name="Banfield J.F."/>
        </authorList>
    </citation>
    <scope>NUCLEOTIDE SEQUENCE [LARGE SCALE GENOMIC DNA]</scope>
</reference>
<name>A0A0G0PW69_9BACT</name>
<keyword evidence="2" id="KW-0597">Phosphoprotein</keyword>
<organism evidence="9 10">
    <name type="scientific">Candidatus Woesebacteria bacterium GW2011_GWA1_39_8</name>
    <dbReference type="NCBI Taxonomy" id="1618552"/>
    <lineage>
        <taxon>Bacteria</taxon>
        <taxon>Candidatus Woeseibacteriota</taxon>
    </lineage>
</organism>
<evidence type="ECO:0000256" key="8">
    <source>
        <dbReference type="SAM" id="MobiDB-lite"/>
    </source>
</evidence>
<dbReference type="EMBL" id="LBXL01000032">
    <property type="protein sequence ID" value="KKR29376.1"/>
    <property type="molecule type" value="Genomic_DNA"/>
</dbReference>
<dbReference type="NCBIfam" id="NF001413">
    <property type="entry name" value="PRK00290.1"/>
    <property type="match status" value="1"/>
</dbReference>
<dbReference type="PANTHER" id="PTHR19375">
    <property type="entry name" value="HEAT SHOCK PROTEIN 70KDA"/>
    <property type="match status" value="1"/>
</dbReference>
<dbReference type="Gene3D" id="3.90.640.10">
    <property type="entry name" value="Actin, Chain A, domain 4"/>
    <property type="match status" value="1"/>
</dbReference>
<keyword evidence="3 7" id="KW-0547">Nucleotide-binding</keyword>
<dbReference type="PRINTS" id="PR00301">
    <property type="entry name" value="HEATSHOCK70"/>
</dbReference>
<dbReference type="InterPro" id="IPR012725">
    <property type="entry name" value="Chaperone_DnaK"/>
</dbReference>
<dbReference type="FunFam" id="3.30.420.40:FF:000020">
    <property type="entry name" value="Chaperone protein HscA homolog"/>
    <property type="match status" value="1"/>
</dbReference>
<dbReference type="GO" id="GO:0005524">
    <property type="term" value="F:ATP binding"/>
    <property type="evidence" value="ECO:0007669"/>
    <property type="project" value="UniProtKB-KW"/>
</dbReference>
<dbReference type="FunFam" id="3.30.420.40:FF:000004">
    <property type="entry name" value="Molecular chaperone DnaK"/>
    <property type="match status" value="1"/>
</dbReference>
<dbReference type="PROSITE" id="PS00297">
    <property type="entry name" value="HSP70_1"/>
    <property type="match status" value="1"/>
</dbReference>
<feature type="compositionally biased region" description="Basic and acidic residues" evidence="8">
    <location>
        <begin position="503"/>
        <end position="530"/>
    </location>
</feature>
<dbReference type="FunFam" id="2.60.34.10:FF:000014">
    <property type="entry name" value="Chaperone protein DnaK HSP70"/>
    <property type="match status" value="1"/>
</dbReference>
<dbReference type="CDD" id="cd10234">
    <property type="entry name" value="ASKHA_NBD_HSP70_DnaK-like"/>
    <property type="match status" value="1"/>
</dbReference>
<evidence type="ECO:0000256" key="7">
    <source>
        <dbReference type="RuleBase" id="RU003322"/>
    </source>
</evidence>
<sequence length="530" mass="57652">MSKIVGIDLGTTNSVVSVMEAGHPKVIPAADTGRNITPSVVEPVKNLVGDVAKRQMILNPDNTIYSIKRLMGRRFEDPEVKRTIDMVPYEVKAGKDGMAVVVVEGKEYTPQEISARILMKLKKDAEAYLGESVDKAVITVPAYFDDAQRQATKQAGEIAGFKVERIINEPTAASLSYGLEKKKAEKIAVYDLGGGTFDISILELGDGVFEVKATNGDTHLGGDDFDAVVVDYIAEEFKKDNAVDLKKDKQALQRIRDAAEKAKIELSATSEIEINQPYITQKDGQPMHLTLKLTRAKYESLVADLIEKTMKPVAECLKDAKLDPHDINEVILVGGMTRTPKVIEKVKEYFGKEPNKSVNPDEVVAVGAAIQGGVLGGEVKDILLLDVTPLTLAIETLGSVATPMIPRNTTIPTSKTEIFSTAADNQTQVEIHVTQGERPMASDNKSLGRFILDGIPPAPRGVPQVEVTFDLDASGILTVTAKDKATGKTQNIKITGAIGLSDDEVKRMQDEAEHHKEEDQKKAEKIQARN</sequence>
<feature type="non-terminal residue" evidence="9">
    <location>
        <position position="530"/>
    </location>
</feature>
<dbReference type="GO" id="GO:0140662">
    <property type="term" value="F:ATP-dependent protein folding chaperone"/>
    <property type="evidence" value="ECO:0007669"/>
    <property type="project" value="InterPro"/>
</dbReference>
<evidence type="ECO:0000256" key="6">
    <source>
        <dbReference type="ARBA" id="ARBA00023186"/>
    </source>
</evidence>